<dbReference type="Proteomes" id="UP000095283">
    <property type="component" value="Unplaced"/>
</dbReference>
<dbReference type="AlphaFoldDB" id="A0A1I7WEA8"/>
<proteinExistence type="predicted"/>
<keyword evidence="1" id="KW-1185">Reference proteome</keyword>
<reference evidence="2" key="1">
    <citation type="submission" date="2016-11" db="UniProtKB">
        <authorList>
            <consortium name="WormBaseParasite"/>
        </authorList>
    </citation>
    <scope>IDENTIFICATION</scope>
</reference>
<evidence type="ECO:0000313" key="1">
    <source>
        <dbReference type="Proteomes" id="UP000095283"/>
    </source>
</evidence>
<protein>
    <submittedName>
        <fullName evidence="2">Transmembrane protein</fullName>
    </submittedName>
</protein>
<dbReference type="WBParaSite" id="Hba_03277">
    <property type="protein sequence ID" value="Hba_03277"/>
    <property type="gene ID" value="Hba_03277"/>
</dbReference>
<name>A0A1I7WEA8_HETBA</name>
<organism evidence="1 2">
    <name type="scientific">Heterorhabditis bacteriophora</name>
    <name type="common">Entomopathogenic nematode worm</name>
    <dbReference type="NCBI Taxonomy" id="37862"/>
    <lineage>
        <taxon>Eukaryota</taxon>
        <taxon>Metazoa</taxon>
        <taxon>Ecdysozoa</taxon>
        <taxon>Nematoda</taxon>
        <taxon>Chromadorea</taxon>
        <taxon>Rhabditida</taxon>
        <taxon>Rhabditina</taxon>
        <taxon>Rhabditomorpha</taxon>
        <taxon>Strongyloidea</taxon>
        <taxon>Heterorhabditidae</taxon>
        <taxon>Heterorhabditis</taxon>
    </lineage>
</organism>
<accession>A0A1I7WEA8</accession>
<evidence type="ECO:0000313" key="2">
    <source>
        <dbReference type="WBParaSite" id="Hba_03277"/>
    </source>
</evidence>
<sequence>MLFIRTKTKKKLLGLAFNLEKYCKLIFYTLIDISLIFTDTYTQNIYNFFQIVYLTYSGVASSRLYMANDSTRCIRVQNIKIISISSNNETLKYIIILCDGLLKLLQSVNTVCTSKIRYVVCRINPFHIHS</sequence>